<sequence>MSRLFPPPIAAYLRSRGVAAPWQIQGPPAGPFTGAVVIPALAERRNLPLMLNSLAANPPDARSGFLILVVVNQRSDAPPEDVADNRATLEALPAWKREYGLEHLHWVDAASPGNELPPKQGVGLARKIGLDLALGHLDFAGGDPLLVCLDADTIVQPDYLAAIIRHFRDAGAGGASIPYRHRPADDPAGQGAIDRYELFLRTYVLGLEQAGSPYAFHTVGSAMACRASAYVASGGMNRRLAGEDFYFLRQVHKVAGVAPLAGTIVHPSPRASHRVPFGTGRAVGDMLASGGERLLFYQPVLFGILGEWLACVGGHGGADGAELLRRSVGISPHLAGFLEQAGFGAAWDNLLRHTPDEKRLMTAFHGWFDAFRTMRLLHHLSDSAWPRVPPEQAVGPLLERAGQDAPIGVDGLLARLRALQGV</sequence>
<dbReference type="SUPFAM" id="SSF53448">
    <property type="entry name" value="Nucleotide-diphospho-sugar transferases"/>
    <property type="match status" value="1"/>
</dbReference>
<dbReference type="PANTHER" id="PTHR43646:SF2">
    <property type="entry name" value="GLYCOSYLTRANSFERASE 2-LIKE DOMAIN-CONTAINING PROTEIN"/>
    <property type="match status" value="1"/>
</dbReference>
<keyword evidence="2" id="KW-1003">Cell membrane</keyword>
<dbReference type="Proteomes" id="UP000798046">
    <property type="component" value="Unassembled WGS sequence"/>
</dbReference>
<dbReference type="Pfam" id="PF13632">
    <property type="entry name" value="Glyco_trans_2_3"/>
    <property type="match status" value="1"/>
</dbReference>
<dbReference type="InterPro" id="IPR001173">
    <property type="entry name" value="Glyco_trans_2-like"/>
</dbReference>
<keyword evidence="5" id="KW-0472">Membrane</keyword>
<keyword evidence="4" id="KW-0808">Transferase</keyword>
<reference evidence="7 8" key="1">
    <citation type="journal article" date="2020" name="Microorganisms">
        <title>Description of Three Novel Members in the Family Geobacteraceae, Oryzomonas japonicum gen. nov., sp. nov., Oryzomonas sagensis sp. nov., and Oryzomonas ruber sp. nov.</title>
        <authorList>
            <person name="Xu Z."/>
            <person name="Masuda Y."/>
            <person name="Hayakawa C."/>
            <person name="Ushijima N."/>
            <person name="Kawano K."/>
            <person name="Shiratori Y."/>
            <person name="Senoo K."/>
            <person name="Itoh H."/>
        </authorList>
    </citation>
    <scope>NUCLEOTIDE SEQUENCE [LARGE SCALE GENOMIC DNA]</scope>
    <source>
        <strain evidence="7 8">Red100</strain>
    </source>
</reference>
<evidence type="ECO:0000313" key="8">
    <source>
        <dbReference type="Proteomes" id="UP000798046"/>
    </source>
</evidence>
<gene>
    <name evidence="7" type="ORF">F6V30_02725</name>
</gene>
<dbReference type="InterPro" id="IPR029044">
    <property type="entry name" value="Nucleotide-diphossugar_trans"/>
</dbReference>
<organism evidence="7 8">
    <name type="scientific">Oryzomonas sagensis</name>
    <dbReference type="NCBI Taxonomy" id="2603857"/>
    <lineage>
        <taxon>Bacteria</taxon>
        <taxon>Pseudomonadati</taxon>
        <taxon>Thermodesulfobacteriota</taxon>
        <taxon>Desulfuromonadia</taxon>
        <taxon>Geobacterales</taxon>
        <taxon>Geobacteraceae</taxon>
        <taxon>Oryzomonas</taxon>
    </lineage>
</organism>
<dbReference type="EMBL" id="VZRA01000001">
    <property type="protein sequence ID" value="KAB0671511.1"/>
    <property type="molecule type" value="Genomic_DNA"/>
</dbReference>
<evidence type="ECO:0000256" key="4">
    <source>
        <dbReference type="ARBA" id="ARBA00022679"/>
    </source>
</evidence>
<name>A0ABQ6TR67_9BACT</name>
<dbReference type="PANTHER" id="PTHR43646">
    <property type="entry name" value="GLYCOSYLTRANSFERASE"/>
    <property type="match status" value="1"/>
</dbReference>
<keyword evidence="8" id="KW-1185">Reference proteome</keyword>
<evidence type="ECO:0000313" key="7">
    <source>
        <dbReference type="EMBL" id="KAB0671511.1"/>
    </source>
</evidence>
<dbReference type="RefSeq" id="WP_151154967.1">
    <property type="nucleotide sequence ID" value="NZ_VZRA01000001.1"/>
</dbReference>
<evidence type="ECO:0000256" key="2">
    <source>
        <dbReference type="ARBA" id="ARBA00022475"/>
    </source>
</evidence>
<feature type="domain" description="Glycosyltransferase 2-like" evidence="6">
    <location>
        <begin position="146"/>
        <end position="249"/>
    </location>
</feature>
<comment type="caution">
    <text evidence="7">The sequence shown here is derived from an EMBL/GenBank/DDBJ whole genome shotgun (WGS) entry which is preliminary data.</text>
</comment>
<protein>
    <submittedName>
        <fullName evidence="7">Glycosyltransferase</fullName>
    </submittedName>
</protein>
<evidence type="ECO:0000256" key="5">
    <source>
        <dbReference type="ARBA" id="ARBA00023136"/>
    </source>
</evidence>
<evidence type="ECO:0000256" key="1">
    <source>
        <dbReference type="ARBA" id="ARBA00004236"/>
    </source>
</evidence>
<keyword evidence="3" id="KW-0328">Glycosyltransferase</keyword>
<proteinExistence type="predicted"/>
<comment type="subcellular location">
    <subcellularLocation>
        <location evidence="1">Cell membrane</location>
    </subcellularLocation>
</comment>
<accession>A0ABQ6TR67</accession>
<evidence type="ECO:0000256" key="3">
    <source>
        <dbReference type="ARBA" id="ARBA00022676"/>
    </source>
</evidence>
<dbReference type="Gene3D" id="3.90.550.10">
    <property type="entry name" value="Spore Coat Polysaccharide Biosynthesis Protein SpsA, Chain A"/>
    <property type="match status" value="1"/>
</dbReference>
<evidence type="ECO:0000259" key="6">
    <source>
        <dbReference type="Pfam" id="PF13632"/>
    </source>
</evidence>